<gene>
    <name evidence="1" type="ORF">FNL38_10523</name>
</gene>
<protein>
    <submittedName>
        <fullName evidence="1">Uncharacterized protein</fullName>
    </submittedName>
</protein>
<accession>A0A652YLY0</accession>
<reference evidence="1" key="1">
    <citation type="submission" date="2019-07" db="EMBL/GenBank/DDBJ databases">
        <title>Genomic Encyclopedia of Type Strains, Phase IV (KMG-IV): sequencing the most valuable type-strain genomes for metagenomic binning, comparative biology and taxonomic classification.</title>
        <authorList>
            <person name="Goeker M."/>
        </authorList>
    </citation>
    <scope>NUCLEOTIDE SEQUENCE</scope>
    <source>
        <strain evidence="1">DSM 44596</strain>
    </source>
</reference>
<name>A0A652YLY0_NOCGL</name>
<sequence>MNTPVVIDWLRFRWFVPPKLGETIRWGLSWNPDSPRRWAALEPTWSCVVDVRRSSNPIVRRLTADPDIDVVQQPSIGGVGNLQFTFNADLPIPSQIEVSGALHLRAGTMRKNSNASQAWRDFDADAVTSGVVRGLRLVSIVSDMQPDLRQPHGSRWGWASMQFVSGTEQFYELAHPPQGLRSYQLTDREWGPRREDFLVVDLETDEIA</sequence>
<comment type="caution">
    <text evidence="1">The sequence shown here is derived from an EMBL/GenBank/DDBJ whole genome shotgun (WGS) entry which is preliminary data.</text>
</comment>
<evidence type="ECO:0000313" key="1">
    <source>
        <dbReference type="EMBL" id="TYQ02874.1"/>
    </source>
</evidence>
<dbReference type="EMBL" id="VNIQ01000005">
    <property type="protein sequence ID" value="TYQ02874.1"/>
    <property type="molecule type" value="Genomic_DNA"/>
</dbReference>
<proteinExistence type="predicted"/>
<organism evidence="1">
    <name type="scientific">Nocardia globerula</name>
    <dbReference type="NCBI Taxonomy" id="1818"/>
    <lineage>
        <taxon>Bacteria</taxon>
        <taxon>Bacillati</taxon>
        <taxon>Actinomycetota</taxon>
        <taxon>Actinomycetes</taxon>
        <taxon>Mycobacteriales</taxon>
        <taxon>Nocardiaceae</taxon>
        <taxon>Nocardia</taxon>
    </lineage>
</organism>
<dbReference type="AlphaFoldDB" id="A0A652YLY0"/>